<dbReference type="Pfam" id="PF03969">
    <property type="entry name" value="AFG1_ATPase"/>
    <property type="match status" value="1"/>
</dbReference>
<gene>
    <name evidence="3" type="primary">zapE</name>
    <name evidence="3" type="ORF">ACFSB2_09930</name>
</gene>
<dbReference type="SUPFAM" id="SSF52540">
    <property type="entry name" value="P-loop containing nucleoside triphosphate hydrolases"/>
    <property type="match status" value="1"/>
</dbReference>
<sequence length="310" mass="35969">MQHIQNVIPKAFAGRDRGYDAAYFRKRIPELNRYEISDAFIVRYRATLLEYLRQDAICAACQGFAKCGKADDMQGFTQVLEPYKNQLAVSVQRCQPYREAMAKRRVERFVSLAGMMELDEDFRFQNYPAEQMKKYPDLMRYATTFARQYDPNEAAEQIRAGVYLFGPPGVGKTHLMFAVFNQLRARNIPCLVVRSDSLFDRMRHLIADNQDLEPFLETLSTVPVLGLDEFAQERANDFTMEKLFRIVNHRFHAKLPTWFTSNYAPPQAYRRGGDDVNDTVDPLRSRIMKMCKMARLDGPDARQKNLQSLT</sequence>
<reference evidence="4" key="1">
    <citation type="journal article" date="2019" name="Int. J. Syst. Evol. Microbiol.">
        <title>The Global Catalogue of Microorganisms (GCM) 10K type strain sequencing project: providing services to taxonomists for standard genome sequencing and annotation.</title>
        <authorList>
            <consortium name="The Broad Institute Genomics Platform"/>
            <consortium name="The Broad Institute Genome Sequencing Center for Infectious Disease"/>
            <person name="Wu L."/>
            <person name="Ma J."/>
        </authorList>
    </citation>
    <scope>NUCLEOTIDE SEQUENCE [LARGE SCALE GENOMIC DNA]</scope>
    <source>
        <strain evidence="4">CGMCC 1.12286</strain>
    </source>
</reference>
<keyword evidence="4" id="KW-1185">Reference proteome</keyword>
<evidence type="ECO:0000256" key="2">
    <source>
        <dbReference type="ARBA" id="ARBA00022840"/>
    </source>
</evidence>
<keyword evidence="2" id="KW-0067">ATP-binding</keyword>
<name>A0ABW4JFE5_9BACL</name>
<dbReference type="InterPro" id="IPR005654">
    <property type="entry name" value="ATPase_AFG1-like"/>
</dbReference>
<accession>A0ABW4JFE5</accession>
<dbReference type="PANTHER" id="PTHR30050">
    <property type="entry name" value="CHROMOSOMAL REPLICATION INITIATOR PROTEIN DNAA"/>
    <property type="match status" value="1"/>
</dbReference>
<comment type="caution">
    <text evidence="3">The sequence shown here is derived from an EMBL/GenBank/DDBJ whole genome shotgun (WGS) entry which is preliminary data.</text>
</comment>
<organism evidence="3 4">
    <name type="scientific">Alicyclobacillus fodiniaquatilis</name>
    <dbReference type="NCBI Taxonomy" id="1661150"/>
    <lineage>
        <taxon>Bacteria</taxon>
        <taxon>Bacillati</taxon>
        <taxon>Bacillota</taxon>
        <taxon>Bacilli</taxon>
        <taxon>Bacillales</taxon>
        <taxon>Alicyclobacillaceae</taxon>
        <taxon>Alicyclobacillus</taxon>
    </lineage>
</organism>
<evidence type="ECO:0000313" key="4">
    <source>
        <dbReference type="Proteomes" id="UP001597079"/>
    </source>
</evidence>
<proteinExistence type="predicted"/>
<evidence type="ECO:0000313" key="3">
    <source>
        <dbReference type="EMBL" id="MFD1675012.1"/>
    </source>
</evidence>
<protein>
    <submittedName>
        <fullName evidence="3">AFG1/ZapE family ATPase</fullName>
    </submittedName>
</protein>
<keyword evidence="1" id="KW-0547">Nucleotide-binding</keyword>
<dbReference type="RefSeq" id="WP_377942882.1">
    <property type="nucleotide sequence ID" value="NZ_JBHUCX010000024.1"/>
</dbReference>
<dbReference type="Gene3D" id="3.40.50.300">
    <property type="entry name" value="P-loop containing nucleotide triphosphate hydrolases"/>
    <property type="match status" value="1"/>
</dbReference>
<evidence type="ECO:0000256" key="1">
    <source>
        <dbReference type="ARBA" id="ARBA00022741"/>
    </source>
</evidence>
<dbReference type="InterPro" id="IPR027417">
    <property type="entry name" value="P-loop_NTPase"/>
</dbReference>
<dbReference type="PANTHER" id="PTHR30050:SF4">
    <property type="entry name" value="ATP-BINDING PROTEIN RV3427C IN INSERTION SEQUENCE-RELATED"/>
    <property type="match status" value="1"/>
</dbReference>
<dbReference type="EMBL" id="JBHUCX010000024">
    <property type="protein sequence ID" value="MFD1675012.1"/>
    <property type="molecule type" value="Genomic_DNA"/>
</dbReference>
<dbReference type="Proteomes" id="UP001597079">
    <property type="component" value="Unassembled WGS sequence"/>
</dbReference>